<dbReference type="AlphaFoldDB" id="A0A4R1AZD8"/>
<keyword evidence="3" id="KW-1185">Reference proteome</keyword>
<keyword evidence="1" id="KW-0812">Transmembrane</keyword>
<proteinExistence type="predicted"/>
<name>A0A4R1AZD8_9BACI</name>
<dbReference type="InterPro" id="IPR018672">
    <property type="entry name" value="DUF2140"/>
</dbReference>
<sequence>MKGQKWKMLFFLLLSIIVIFILVIFILLKTPATEEKYIAENLNTDDYVPFKIQTDKQDLNKVINHYLQKEGLTGAIDYKVILNDEVELYGLIPVFSQDIQLKLTFEPQVLDNGDIVLQQKSISVGKLQLPVSYVLKFIGDKYKLPKGVTIHPNEEKIYVSLQKMKLKSDLKVKVDEFNLKNDNIRFTLLVPVKE</sequence>
<accession>A0A4R1AZD8</accession>
<reference evidence="2 3" key="1">
    <citation type="submission" date="2019-03" db="EMBL/GenBank/DDBJ databases">
        <authorList>
            <person name="Jensen L."/>
            <person name="Storgaard J."/>
            <person name="Sulaj E."/>
            <person name="Schramm A."/>
            <person name="Marshall I.P.G."/>
        </authorList>
    </citation>
    <scope>NUCLEOTIDE SEQUENCE [LARGE SCALE GENOMIC DNA]</scope>
    <source>
        <strain evidence="2 3">2017H2G3</strain>
    </source>
</reference>
<feature type="transmembrane region" description="Helical" evidence="1">
    <location>
        <begin position="9"/>
        <end position="28"/>
    </location>
</feature>
<keyword evidence="1" id="KW-1133">Transmembrane helix</keyword>
<keyword evidence="1" id="KW-0472">Membrane</keyword>
<organism evidence="2 3">
    <name type="scientific">Cytobacillus praedii</name>
    <dbReference type="NCBI Taxonomy" id="1742358"/>
    <lineage>
        <taxon>Bacteria</taxon>
        <taxon>Bacillati</taxon>
        <taxon>Bacillota</taxon>
        <taxon>Bacilli</taxon>
        <taxon>Bacillales</taxon>
        <taxon>Bacillaceae</taxon>
        <taxon>Cytobacillus</taxon>
    </lineage>
</organism>
<dbReference type="OrthoDB" id="2412610at2"/>
<comment type="caution">
    <text evidence="2">The sequence shown here is derived from an EMBL/GenBank/DDBJ whole genome shotgun (WGS) entry which is preliminary data.</text>
</comment>
<evidence type="ECO:0000256" key="1">
    <source>
        <dbReference type="SAM" id="Phobius"/>
    </source>
</evidence>
<evidence type="ECO:0000313" key="3">
    <source>
        <dbReference type="Proteomes" id="UP000293846"/>
    </source>
</evidence>
<dbReference type="RefSeq" id="WP_057764056.1">
    <property type="nucleotide sequence ID" value="NZ_CP183326.1"/>
</dbReference>
<dbReference type="STRING" id="1742358.GCA_001439605_04873"/>
<evidence type="ECO:0000313" key="2">
    <source>
        <dbReference type="EMBL" id="TCJ05375.1"/>
    </source>
</evidence>
<gene>
    <name evidence="2" type="ORF">E0Y62_04275</name>
</gene>
<dbReference type="Proteomes" id="UP000293846">
    <property type="component" value="Unassembled WGS sequence"/>
</dbReference>
<dbReference type="EMBL" id="SJTH01000004">
    <property type="protein sequence ID" value="TCJ05375.1"/>
    <property type="molecule type" value="Genomic_DNA"/>
</dbReference>
<dbReference type="Pfam" id="PF09911">
    <property type="entry name" value="DUF2140"/>
    <property type="match status" value="1"/>
</dbReference>
<protein>
    <submittedName>
        <fullName evidence="2">DUF2140 family protein</fullName>
    </submittedName>
</protein>